<protein>
    <submittedName>
        <fullName evidence="2">Uncharacterized protein</fullName>
    </submittedName>
</protein>
<dbReference type="AlphaFoldDB" id="A0A6J4ML60"/>
<evidence type="ECO:0000256" key="1">
    <source>
        <dbReference type="SAM" id="MobiDB-lite"/>
    </source>
</evidence>
<accession>A0A6J4ML60</accession>
<evidence type="ECO:0000313" key="2">
    <source>
        <dbReference type="EMBL" id="CAA9362418.1"/>
    </source>
</evidence>
<sequence>CPTTPTSGSTRRPPSRRSGPRL</sequence>
<organism evidence="2">
    <name type="scientific">uncultured Microvirga sp</name>
    <dbReference type="NCBI Taxonomy" id="412392"/>
    <lineage>
        <taxon>Bacteria</taxon>
        <taxon>Pseudomonadati</taxon>
        <taxon>Pseudomonadota</taxon>
        <taxon>Alphaproteobacteria</taxon>
        <taxon>Hyphomicrobiales</taxon>
        <taxon>Methylobacteriaceae</taxon>
        <taxon>Microvirga</taxon>
        <taxon>environmental samples</taxon>
    </lineage>
</organism>
<feature type="compositionally biased region" description="Basic residues" evidence="1">
    <location>
        <begin position="13"/>
        <end position="22"/>
    </location>
</feature>
<dbReference type="EMBL" id="CADCUC010000653">
    <property type="protein sequence ID" value="CAA9362418.1"/>
    <property type="molecule type" value="Genomic_DNA"/>
</dbReference>
<feature type="region of interest" description="Disordered" evidence="1">
    <location>
        <begin position="1"/>
        <end position="22"/>
    </location>
</feature>
<feature type="compositionally biased region" description="Low complexity" evidence="1">
    <location>
        <begin position="1"/>
        <end position="12"/>
    </location>
</feature>
<feature type="non-terminal residue" evidence="2">
    <location>
        <position position="22"/>
    </location>
</feature>
<name>A0A6J4ML60_9HYPH</name>
<reference evidence="2" key="1">
    <citation type="submission" date="2020-02" db="EMBL/GenBank/DDBJ databases">
        <authorList>
            <person name="Meier V. D."/>
        </authorList>
    </citation>
    <scope>NUCLEOTIDE SEQUENCE</scope>
    <source>
        <strain evidence="2">AVDCRST_MAG90</strain>
    </source>
</reference>
<feature type="non-terminal residue" evidence="2">
    <location>
        <position position="1"/>
    </location>
</feature>
<gene>
    <name evidence="2" type="ORF">AVDCRST_MAG90-3107</name>
</gene>
<proteinExistence type="predicted"/>